<accession>A0A371JLZ3</accession>
<feature type="signal peptide" evidence="1">
    <location>
        <begin position="1"/>
        <end position="17"/>
    </location>
</feature>
<organism evidence="2 3">
    <name type="scientific">Flagellimonas nanhaiensis</name>
    <dbReference type="NCBI Taxonomy" id="2292706"/>
    <lineage>
        <taxon>Bacteria</taxon>
        <taxon>Pseudomonadati</taxon>
        <taxon>Bacteroidota</taxon>
        <taxon>Flavobacteriia</taxon>
        <taxon>Flavobacteriales</taxon>
        <taxon>Flavobacteriaceae</taxon>
        <taxon>Flagellimonas</taxon>
    </lineage>
</organism>
<dbReference type="AlphaFoldDB" id="A0A371JLZ3"/>
<protein>
    <submittedName>
        <fullName evidence="2">Gliding motility-associated C-terminal domain-containing protein</fullName>
    </submittedName>
</protein>
<evidence type="ECO:0000313" key="2">
    <source>
        <dbReference type="EMBL" id="RDY58097.1"/>
    </source>
</evidence>
<evidence type="ECO:0000256" key="1">
    <source>
        <dbReference type="SAM" id="SignalP"/>
    </source>
</evidence>
<sequence>MKNLLYILFLFSLIVQAQQGLYNGSGAIRIHNGGNIGFHTNLINDAAFDQNQGLAGFYGNNVLQVQGSIPPDFQDLEIMTTSNLFLQNSINVSSNVNFIDGNILTPKNDETIFLNFSDQGFFTGENDTSKVTGFAAIMDRSFFSFPVGDQDQLRPLMIDSEANSSLAICAYFFENPSNPSSILESFNINEKSREIGTVSNREFWVLQSSVPATVTISWNQRSALSLIPNATFESILVVGWSKSSNRWEVIGNTSQGGDLNQGFITSQTFTPSDYAAITFGTVPLPKDTFAVNNPTLGNYYISPNNDGLNDFLVIEGLSDSPNNSVLIYNRFGQKVFEKSNYVDEFTGVSNTGSLIMSQDIGLPEGVYYYLATLDDLELEYTGFLFLDR</sequence>
<feature type="chain" id="PRO_5016968692" evidence="1">
    <location>
        <begin position="18"/>
        <end position="388"/>
    </location>
</feature>
<proteinExistence type="predicted"/>
<dbReference type="EMBL" id="QTJX01000005">
    <property type="protein sequence ID" value="RDY58097.1"/>
    <property type="molecule type" value="Genomic_DNA"/>
</dbReference>
<dbReference type="RefSeq" id="WP_116185566.1">
    <property type="nucleotide sequence ID" value="NZ_QTJX01000005.1"/>
</dbReference>
<comment type="caution">
    <text evidence="2">The sequence shown here is derived from an EMBL/GenBank/DDBJ whole genome shotgun (WGS) entry which is preliminary data.</text>
</comment>
<evidence type="ECO:0000313" key="3">
    <source>
        <dbReference type="Proteomes" id="UP000261828"/>
    </source>
</evidence>
<dbReference type="Proteomes" id="UP000261828">
    <property type="component" value="Unassembled WGS sequence"/>
</dbReference>
<dbReference type="Pfam" id="PF13585">
    <property type="entry name" value="CHU_C"/>
    <property type="match status" value="1"/>
</dbReference>
<gene>
    <name evidence="2" type="ORF">DX873_16355</name>
</gene>
<reference evidence="2 3" key="1">
    <citation type="submission" date="2018-08" db="EMBL/GenBank/DDBJ databases">
        <title>Muricauda nanhaiensis sp. nov., isolated from seawater of the South China Sea.</title>
        <authorList>
            <person name="Dang Y."/>
        </authorList>
    </citation>
    <scope>NUCLEOTIDE SEQUENCE [LARGE SCALE GENOMIC DNA]</scope>
    <source>
        <strain evidence="2 3">SM1704</strain>
    </source>
</reference>
<name>A0A371JLZ3_9FLAO</name>
<keyword evidence="1" id="KW-0732">Signal</keyword>
<dbReference type="OrthoDB" id="1489185at2"/>
<keyword evidence="3" id="KW-1185">Reference proteome</keyword>